<evidence type="ECO:0000256" key="1">
    <source>
        <dbReference type="SAM" id="MobiDB-lite"/>
    </source>
</evidence>
<gene>
    <name evidence="2" type="ORF">MA16_Dca021669</name>
</gene>
<dbReference type="Proteomes" id="UP000233837">
    <property type="component" value="Unassembled WGS sequence"/>
</dbReference>
<reference evidence="2 3" key="2">
    <citation type="journal article" date="2017" name="Nature">
        <title>The Apostasia genome and the evolution of orchids.</title>
        <authorList>
            <person name="Zhang G.Q."/>
            <person name="Liu K.W."/>
            <person name="Li Z."/>
            <person name="Lohaus R."/>
            <person name="Hsiao Y.Y."/>
            <person name="Niu S.C."/>
            <person name="Wang J.Y."/>
            <person name="Lin Y.C."/>
            <person name="Xu Q."/>
            <person name="Chen L.J."/>
            <person name="Yoshida K."/>
            <person name="Fujiwara S."/>
            <person name="Wang Z.W."/>
            <person name="Zhang Y.Q."/>
            <person name="Mitsuda N."/>
            <person name="Wang M."/>
            <person name="Liu G.H."/>
            <person name="Pecoraro L."/>
            <person name="Huang H.X."/>
            <person name="Xiao X.J."/>
            <person name="Lin M."/>
            <person name="Wu X.Y."/>
            <person name="Wu W.L."/>
            <person name="Chen Y.Y."/>
            <person name="Chang S.B."/>
            <person name="Sakamoto S."/>
            <person name="Ohme-Takagi M."/>
            <person name="Yagi M."/>
            <person name="Zeng S.J."/>
            <person name="Shen C.Y."/>
            <person name="Yeh C.M."/>
            <person name="Luo Y.B."/>
            <person name="Tsai W.C."/>
            <person name="Van de Peer Y."/>
            <person name="Liu Z.J."/>
        </authorList>
    </citation>
    <scope>NUCLEOTIDE SEQUENCE [LARGE SCALE GENOMIC DNA]</scope>
    <source>
        <tissue evidence="2">The whole plant</tissue>
    </source>
</reference>
<dbReference type="EMBL" id="KZ504137">
    <property type="protein sequence ID" value="PKU59247.1"/>
    <property type="molecule type" value="Genomic_DNA"/>
</dbReference>
<evidence type="ECO:0000313" key="3">
    <source>
        <dbReference type="Proteomes" id="UP000233837"/>
    </source>
</evidence>
<keyword evidence="3" id="KW-1185">Reference proteome</keyword>
<evidence type="ECO:0000313" key="2">
    <source>
        <dbReference type="EMBL" id="PKU59247.1"/>
    </source>
</evidence>
<dbReference type="AlphaFoldDB" id="A0A2I0V759"/>
<reference evidence="2 3" key="1">
    <citation type="journal article" date="2016" name="Sci. Rep.">
        <title>The Dendrobium catenatum Lindl. genome sequence provides insights into polysaccharide synthase, floral development and adaptive evolution.</title>
        <authorList>
            <person name="Zhang G.Q."/>
            <person name="Xu Q."/>
            <person name="Bian C."/>
            <person name="Tsai W.C."/>
            <person name="Yeh C.M."/>
            <person name="Liu K.W."/>
            <person name="Yoshida K."/>
            <person name="Zhang L.S."/>
            <person name="Chang S.B."/>
            <person name="Chen F."/>
            <person name="Shi Y."/>
            <person name="Su Y.Y."/>
            <person name="Zhang Y.Q."/>
            <person name="Chen L.J."/>
            <person name="Yin Y."/>
            <person name="Lin M."/>
            <person name="Huang H."/>
            <person name="Deng H."/>
            <person name="Wang Z.W."/>
            <person name="Zhu S.L."/>
            <person name="Zhao X."/>
            <person name="Deng C."/>
            <person name="Niu S.C."/>
            <person name="Huang J."/>
            <person name="Wang M."/>
            <person name="Liu G.H."/>
            <person name="Yang H.J."/>
            <person name="Xiao X.J."/>
            <person name="Hsiao Y.Y."/>
            <person name="Wu W.L."/>
            <person name="Chen Y.Y."/>
            <person name="Mitsuda N."/>
            <person name="Ohme-Takagi M."/>
            <person name="Luo Y.B."/>
            <person name="Van de Peer Y."/>
            <person name="Liu Z.J."/>
        </authorList>
    </citation>
    <scope>NUCLEOTIDE SEQUENCE [LARGE SCALE GENOMIC DNA]</scope>
    <source>
        <tissue evidence="2">The whole plant</tissue>
    </source>
</reference>
<protein>
    <submittedName>
        <fullName evidence="2">Uncharacterized protein</fullName>
    </submittedName>
</protein>
<name>A0A2I0V759_9ASPA</name>
<feature type="region of interest" description="Disordered" evidence="1">
    <location>
        <begin position="69"/>
        <end position="98"/>
    </location>
</feature>
<proteinExistence type="predicted"/>
<accession>A0A2I0V759</accession>
<sequence length="113" mass="12396">MVGKKILAEFERNSGGGRQTLVVVGRNSGGVWRELRRWSAGTPALVGRDFGSGRRGFWRWSAGTPAVVGRDSGGGRQELRRWSAGNSGGGRWKESSQIPPFFYPSHEKSEGYL</sequence>
<organism evidence="2 3">
    <name type="scientific">Dendrobium catenatum</name>
    <dbReference type="NCBI Taxonomy" id="906689"/>
    <lineage>
        <taxon>Eukaryota</taxon>
        <taxon>Viridiplantae</taxon>
        <taxon>Streptophyta</taxon>
        <taxon>Embryophyta</taxon>
        <taxon>Tracheophyta</taxon>
        <taxon>Spermatophyta</taxon>
        <taxon>Magnoliopsida</taxon>
        <taxon>Liliopsida</taxon>
        <taxon>Asparagales</taxon>
        <taxon>Orchidaceae</taxon>
        <taxon>Epidendroideae</taxon>
        <taxon>Malaxideae</taxon>
        <taxon>Dendrobiinae</taxon>
        <taxon>Dendrobium</taxon>
    </lineage>
</organism>